<dbReference type="PANTHER" id="PTHR34826">
    <property type="entry name" value="UPF0590 PROTEIN C409.17C"/>
    <property type="match status" value="1"/>
</dbReference>
<evidence type="ECO:0000256" key="1">
    <source>
        <dbReference type="SAM" id="MobiDB-lite"/>
    </source>
</evidence>
<dbReference type="AlphaFoldDB" id="A0A7R9T0W8"/>
<feature type="region of interest" description="Disordered" evidence="1">
    <location>
        <begin position="60"/>
        <end position="88"/>
    </location>
</feature>
<feature type="domain" description="Domain of unknown function at the cortex 1" evidence="3">
    <location>
        <begin position="154"/>
        <end position="396"/>
    </location>
</feature>
<gene>
    <name evidence="4" type="ORF">OLUC0939_LOCUS2019</name>
</gene>
<feature type="transmembrane region" description="Helical" evidence="2">
    <location>
        <begin position="35"/>
        <end position="54"/>
    </location>
</feature>
<protein>
    <recommendedName>
        <fullName evidence="3">Domain of unknown function at the cortex 1 domain-containing protein</fullName>
    </recommendedName>
</protein>
<dbReference type="EMBL" id="HBDX01002356">
    <property type="protein sequence ID" value="CAD8221299.1"/>
    <property type="molecule type" value="Transcribed_RNA"/>
</dbReference>
<dbReference type="Pfam" id="PF08588">
    <property type="entry name" value="Duc1"/>
    <property type="match status" value="1"/>
</dbReference>
<evidence type="ECO:0000259" key="3">
    <source>
        <dbReference type="Pfam" id="PF08588"/>
    </source>
</evidence>
<reference evidence="4" key="1">
    <citation type="submission" date="2021-01" db="EMBL/GenBank/DDBJ databases">
        <authorList>
            <person name="Corre E."/>
            <person name="Pelletier E."/>
            <person name="Niang G."/>
            <person name="Scheremetjew M."/>
            <person name="Finn R."/>
            <person name="Kale V."/>
            <person name="Holt S."/>
            <person name="Cochrane G."/>
            <person name="Meng A."/>
            <person name="Brown T."/>
            <person name="Cohen L."/>
        </authorList>
    </citation>
    <scope>NUCLEOTIDE SEQUENCE</scope>
    <source>
        <strain evidence="4">Clade-A-BCC118000</strain>
    </source>
</reference>
<proteinExistence type="predicted"/>
<feature type="compositionally biased region" description="Basic and acidic residues" evidence="1">
    <location>
        <begin position="71"/>
        <end position="83"/>
    </location>
</feature>
<dbReference type="InterPro" id="IPR013897">
    <property type="entry name" value="Duc1"/>
</dbReference>
<sequence length="434" mass="48999">MIKGRFDENSSFSFPDTCARDGGVERRDVRLMETVTAALIACLLVWLAVVFTRWRTRTRDERGRAPSRWTSESEHRSAPEKASEAMPCADAREIEKSTHERLPRASAPARMLDKKRDVMAKASGHGPPPPPVSRWNQRPLHMTIPSYAGCKITRGALTYNSEIPFEFETSVFAGRCLIRFRDCPPPPAGAAPDAARRLEEYFRGRARTFQCVVQGKFKRCIRADEAVTGHEFFQPLLGIPGKRFVKTLVHILRAMNPSLRMSLFARKPQVWTFLGASAQVISIDTPGDEPDITRGSFEENNSKFGGAFASGRLTSAQRRRLLADVKKAKQYSFSTDDVYTFDFYQHVFDPKTFTLNILGLDAFRVDVARHVGDQPPQIMARTSRPGEYLFCFCMWHERALARETNDERPSRAHTSPSPPASPRNPRGASSKLRF</sequence>
<dbReference type="PANTHER" id="PTHR34826:SF2">
    <property type="entry name" value="UPF0590 PROTEIN C409.17C"/>
    <property type="match status" value="1"/>
</dbReference>
<evidence type="ECO:0000256" key="2">
    <source>
        <dbReference type="SAM" id="Phobius"/>
    </source>
</evidence>
<name>A0A7R9T0W8_9CHLO</name>
<evidence type="ECO:0000313" key="4">
    <source>
        <dbReference type="EMBL" id="CAD8221299.1"/>
    </source>
</evidence>
<keyword evidence="2" id="KW-1133">Transmembrane helix</keyword>
<feature type="compositionally biased region" description="Low complexity" evidence="1">
    <location>
        <begin position="423"/>
        <end position="434"/>
    </location>
</feature>
<organism evidence="4">
    <name type="scientific">Ostreococcus sp. 'lucimarinus'</name>
    <dbReference type="NCBI Taxonomy" id="242159"/>
    <lineage>
        <taxon>Eukaryota</taxon>
        <taxon>Viridiplantae</taxon>
        <taxon>Chlorophyta</taxon>
        <taxon>Mamiellophyceae</taxon>
        <taxon>Mamiellales</taxon>
        <taxon>Bathycoccaceae</taxon>
        <taxon>Ostreococcus</taxon>
    </lineage>
</organism>
<keyword evidence="2" id="KW-0812">Transmembrane</keyword>
<keyword evidence="2" id="KW-0472">Membrane</keyword>
<accession>A0A7R9T0W8</accession>
<feature type="region of interest" description="Disordered" evidence="1">
    <location>
        <begin position="403"/>
        <end position="434"/>
    </location>
</feature>